<dbReference type="AlphaFoldDB" id="A0A0E9SS05"/>
<sequence>MQSLPVSAETVSYQGQRKANSHDFSPSLCLSLSLPLCLSLSVSLSLSISFSMCFIGRKYTW</sequence>
<dbReference type="EMBL" id="GBXM01065299">
    <property type="protein sequence ID" value="JAH43278.1"/>
    <property type="molecule type" value="Transcribed_RNA"/>
</dbReference>
<evidence type="ECO:0000256" key="2">
    <source>
        <dbReference type="SAM" id="Phobius"/>
    </source>
</evidence>
<keyword evidence="2" id="KW-0812">Transmembrane</keyword>
<feature type="region of interest" description="Disordered" evidence="1">
    <location>
        <begin position="1"/>
        <end position="23"/>
    </location>
</feature>
<name>A0A0E9SS05_ANGAN</name>
<protein>
    <submittedName>
        <fullName evidence="3">Uncharacterized protein</fullName>
    </submittedName>
</protein>
<reference evidence="3" key="1">
    <citation type="submission" date="2014-11" db="EMBL/GenBank/DDBJ databases">
        <authorList>
            <person name="Amaro Gonzalez C."/>
        </authorList>
    </citation>
    <scope>NUCLEOTIDE SEQUENCE</scope>
</reference>
<reference evidence="3" key="2">
    <citation type="journal article" date="2015" name="Fish Shellfish Immunol.">
        <title>Early steps in the European eel (Anguilla anguilla)-Vibrio vulnificus interaction in the gills: Role of the RtxA13 toxin.</title>
        <authorList>
            <person name="Callol A."/>
            <person name="Pajuelo D."/>
            <person name="Ebbesson L."/>
            <person name="Teles M."/>
            <person name="MacKenzie S."/>
            <person name="Amaro C."/>
        </authorList>
    </citation>
    <scope>NUCLEOTIDE SEQUENCE</scope>
</reference>
<keyword evidence="2" id="KW-0472">Membrane</keyword>
<feature type="transmembrane region" description="Helical" evidence="2">
    <location>
        <begin position="32"/>
        <end position="55"/>
    </location>
</feature>
<proteinExistence type="predicted"/>
<evidence type="ECO:0000256" key="1">
    <source>
        <dbReference type="SAM" id="MobiDB-lite"/>
    </source>
</evidence>
<organism evidence="3">
    <name type="scientific">Anguilla anguilla</name>
    <name type="common">European freshwater eel</name>
    <name type="synonym">Muraena anguilla</name>
    <dbReference type="NCBI Taxonomy" id="7936"/>
    <lineage>
        <taxon>Eukaryota</taxon>
        <taxon>Metazoa</taxon>
        <taxon>Chordata</taxon>
        <taxon>Craniata</taxon>
        <taxon>Vertebrata</taxon>
        <taxon>Euteleostomi</taxon>
        <taxon>Actinopterygii</taxon>
        <taxon>Neopterygii</taxon>
        <taxon>Teleostei</taxon>
        <taxon>Anguilliformes</taxon>
        <taxon>Anguillidae</taxon>
        <taxon>Anguilla</taxon>
    </lineage>
</organism>
<keyword evidence="2" id="KW-1133">Transmembrane helix</keyword>
<accession>A0A0E9SS05</accession>
<evidence type="ECO:0000313" key="3">
    <source>
        <dbReference type="EMBL" id="JAH43278.1"/>
    </source>
</evidence>